<reference evidence="2 3" key="1">
    <citation type="journal article" date="2024" name="Fungal Genet. Biol.">
        <title>The porcine skin microbiome exhibits broad fungal antagonism.</title>
        <authorList>
            <person name="De La Cruz K.F."/>
            <person name="Townsend E.C."/>
            <person name="Alex Cheong J.Z."/>
            <person name="Salamzade R."/>
            <person name="Liu A."/>
            <person name="Sandstrom S."/>
            <person name="Davila E."/>
            <person name="Huang L."/>
            <person name="Xu K.H."/>
            <person name="Wu S.Y."/>
            <person name="Meudt J.J."/>
            <person name="Shanmuganayagam D."/>
            <person name="Gibson A.L.F."/>
            <person name="Kalan L.R."/>
        </authorList>
    </citation>
    <scope>NUCLEOTIDE SEQUENCE [LARGE SCALE GENOMIC DNA]</scope>
    <source>
        <strain evidence="2 3">LK2569</strain>
    </source>
</reference>
<sequence>MVDPEKDAEKSVDEVFDAEPVELGADVPETGQADQSINDLIGEQNREAEEFAKSFLKTVLRLRGVRIEREQFLRSELHKRGIAREVIDEAIATSPAAASIDVVLLDDMANAAIAFETRKSSALSFAAGLPGGFGLLATVPGDVTQFYVHAFRVMQKTAYVYGWQSFLEDSKEVDDETLGKLSMFLGVMLGVGGASSSLTVFAASVARPAIQKQVAGKALTKTTWYPVMKSTLRVIGVKLTKDSLAKTVTKVVPVAGGVISGGMTFVTLRGQSKRLMEHLRELPPPNVDAAEWRALVTRADAEEALRDNSVLSSVGGAVSNATETASTEARAALDGAGSAVKGAASGAGSAVKGAASGAGSAVKGAASGASGRLKSLVRRKNRDLDEAGVDDDDQVDSAT</sequence>
<evidence type="ECO:0000313" key="3">
    <source>
        <dbReference type="Proteomes" id="UP001558353"/>
    </source>
</evidence>
<dbReference type="EMBL" id="JAYWMA010000001">
    <property type="protein sequence ID" value="MEX3527488.1"/>
    <property type="molecule type" value="Genomic_DNA"/>
</dbReference>
<comment type="caution">
    <text evidence="2">The sequence shown here is derived from an EMBL/GenBank/DDBJ whole genome shotgun (WGS) entry which is preliminary data.</text>
</comment>
<name>A0ABV3UQ26_9CORY</name>
<feature type="region of interest" description="Disordered" evidence="1">
    <location>
        <begin position="349"/>
        <end position="399"/>
    </location>
</feature>
<evidence type="ECO:0008006" key="4">
    <source>
        <dbReference type="Google" id="ProtNLM"/>
    </source>
</evidence>
<feature type="compositionally biased region" description="Low complexity" evidence="1">
    <location>
        <begin position="349"/>
        <end position="371"/>
    </location>
</feature>
<protein>
    <recommendedName>
        <fullName evidence="4">EcsC family protein</fullName>
    </recommendedName>
</protein>
<gene>
    <name evidence="2" type="ORF">VVR64_00160</name>
</gene>
<organism evidence="2 3">
    <name type="scientific">Corynebacterium xerosis</name>
    <dbReference type="NCBI Taxonomy" id="1725"/>
    <lineage>
        <taxon>Bacteria</taxon>
        <taxon>Bacillati</taxon>
        <taxon>Actinomycetota</taxon>
        <taxon>Actinomycetes</taxon>
        <taxon>Mycobacteriales</taxon>
        <taxon>Corynebacteriaceae</taxon>
        <taxon>Corynebacterium</taxon>
    </lineage>
</organism>
<accession>A0ABV3UQ26</accession>
<evidence type="ECO:0000256" key="1">
    <source>
        <dbReference type="SAM" id="MobiDB-lite"/>
    </source>
</evidence>
<dbReference type="RefSeq" id="WP_368521766.1">
    <property type="nucleotide sequence ID" value="NZ_JAYWMA010000001.1"/>
</dbReference>
<feature type="compositionally biased region" description="Acidic residues" evidence="1">
    <location>
        <begin position="386"/>
        <end position="399"/>
    </location>
</feature>
<dbReference type="Proteomes" id="UP001558353">
    <property type="component" value="Unassembled WGS sequence"/>
</dbReference>
<evidence type="ECO:0000313" key="2">
    <source>
        <dbReference type="EMBL" id="MEX3527488.1"/>
    </source>
</evidence>
<keyword evidence="3" id="KW-1185">Reference proteome</keyword>
<proteinExistence type="predicted"/>